<reference evidence="2 3" key="1">
    <citation type="submission" date="2019-01" db="EMBL/GenBank/DDBJ databases">
        <title>Spirosoma flava sp. nov., a propanil-degrading bacterium isolated from herbicide-contaminated soil.</title>
        <authorList>
            <person name="Zhang L."/>
            <person name="Jiang J.-D."/>
        </authorList>
    </citation>
    <scope>NUCLEOTIDE SEQUENCE [LARGE SCALE GENOMIC DNA]</scope>
    <source>
        <strain evidence="2 3">TY50</strain>
    </source>
</reference>
<proteinExistence type="predicted"/>
<dbReference type="SUPFAM" id="SSF82771">
    <property type="entry name" value="GIY-YIG endonuclease"/>
    <property type="match status" value="1"/>
</dbReference>
<gene>
    <name evidence="2" type="ORF">EQG79_00705</name>
</gene>
<dbReference type="InterPro" id="IPR035901">
    <property type="entry name" value="GIY-YIG_endonuc_sf"/>
</dbReference>
<dbReference type="PROSITE" id="PS50164">
    <property type="entry name" value="GIY_YIG"/>
    <property type="match status" value="1"/>
</dbReference>
<dbReference type="Pfam" id="PF01541">
    <property type="entry name" value="GIY-YIG"/>
    <property type="match status" value="1"/>
</dbReference>
<evidence type="ECO:0000259" key="1">
    <source>
        <dbReference type="PROSITE" id="PS50164"/>
    </source>
</evidence>
<organism evidence="2 3">
    <name type="scientific">Spirosoma sordidisoli</name>
    <dbReference type="NCBI Taxonomy" id="2502893"/>
    <lineage>
        <taxon>Bacteria</taxon>
        <taxon>Pseudomonadati</taxon>
        <taxon>Bacteroidota</taxon>
        <taxon>Cytophagia</taxon>
        <taxon>Cytophagales</taxon>
        <taxon>Cytophagaceae</taxon>
        <taxon>Spirosoma</taxon>
    </lineage>
</organism>
<keyword evidence="3" id="KW-1185">Reference proteome</keyword>
<dbReference type="EMBL" id="SBLB01000001">
    <property type="protein sequence ID" value="RYC70705.1"/>
    <property type="molecule type" value="Genomic_DNA"/>
</dbReference>
<feature type="domain" description="GIY-YIG" evidence="1">
    <location>
        <begin position="17"/>
        <end position="104"/>
    </location>
</feature>
<protein>
    <recommendedName>
        <fullName evidence="1">GIY-YIG domain-containing protein</fullName>
    </recommendedName>
</protein>
<dbReference type="InterPro" id="IPR000305">
    <property type="entry name" value="GIY-YIG_endonuc"/>
</dbReference>
<dbReference type="AlphaFoldDB" id="A0A4Q2USG9"/>
<dbReference type="RefSeq" id="WP_129598938.1">
    <property type="nucleotide sequence ID" value="NZ_SBLB01000001.1"/>
</dbReference>
<accession>A0A4Q2USG9</accession>
<dbReference type="Proteomes" id="UP000290407">
    <property type="component" value="Unassembled WGS sequence"/>
</dbReference>
<sequence>MYGTYHPGYTSYLQDPSDCGVYLLTCKSTMRIYVGSSSCVSNRFYTHMAQAKSGLLFSDLMLSDYHTHGQESFTCTMLQECNPETLKYYEAIWMHKFKQAGFELYNRLFLRLQPKSVLPALMLRYEANKAEHIEQMKKDSRPMVALV</sequence>
<name>A0A4Q2USG9_9BACT</name>
<evidence type="ECO:0000313" key="2">
    <source>
        <dbReference type="EMBL" id="RYC70705.1"/>
    </source>
</evidence>
<evidence type="ECO:0000313" key="3">
    <source>
        <dbReference type="Proteomes" id="UP000290407"/>
    </source>
</evidence>
<comment type="caution">
    <text evidence="2">The sequence shown here is derived from an EMBL/GenBank/DDBJ whole genome shotgun (WGS) entry which is preliminary data.</text>
</comment>
<dbReference type="Gene3D" id="3.40.1440.10">
    <property type="entry name" value="GIY-YIG endonuclease"/>
    <property type="match status" value="1"/>
</dbReference>